<dbReference type="PRINTS" id="PR00344">
    <property type="entry name" value="BCTRLSENSOR"/>
</dbReference>
<dbReference type="KEGG" id="scor:J3U87_22255"/>
<evidence type="ECO:0000256" key="4">
    <source>
        <dbReference type="ARBA" id="ARBA00012438"/>
    </source>
</evidence>
<dbReference type="Gene3D" id="2.60.40.10">
    <property type="entry name" value="Immunoglobulins"/>
    <property type="match status" value="1"/>
</dbReference>
<dbReference type="SMART" id="SM00388">
    <property type="entry name" value="HisKA"/>
    <property type="match status" value="1"/>
</dbReference>
<dbReference type="SMART" id="SM00448">
    <property type="entry name" value="REC"/>
    <property type="match status" value="1"/>
</dbReference>
<dbReference type="InterPro" id="IPR005467">
    <property type="entry name" value="His_kinase_dom"/>
</dbReference>
<dbReference type="Pfam" id="PF07494">
    <property type="entry name" value="Reg_prop"/>
    <property type="match status" value="2"/>
</dbReference>
<dbReference type="SMART" id="SM00387">
    <property type="entry name" value="HATPase_c"/>
    <property type="match status" value="2"/>
</dbReference>
<comment type="catalytic activity">
    <reaction evidence="1">
        <text>ATP + protein L-histidine = ADP + protein N-phospho-L-histidine.</text>
        <dbReference type="EC" id="2.7.13.3"/>
    </reaction>
</comment>
<dbReference type="Pfam" id="PF07730">
    <property type="entry name" value="HisKA_3"/>
    <property type="match status" value="1"/>
</dbReference>
<keyword evidence="9" id="KW-0479">Metal-binding</keyword>
<dbReference type="RefSeq" id="WP_237377966.1">
    <property type="nucleotide sequence ID" value="NZ_CP071793.1"/>
</dbReference>
<evidence type="ECO:0000256" key="2">
    <source>
        <dbReference type="ARBA" id="ARBA00001966"/>
    </source>
</evidence>
<evidence type="ECO:0000259" key="16">
    <source>
        <dbReference type="PROSITE" id="PS50110"/>
    </source>
</evidence>
<dbReference type="Pfam" id="PF07495">
    <property type="entry name" value="Y_Y_Y"/>
    <property type="match status" value="1"/>
</dbReference>
<evidence type="ECO:0000256" key="8">
    <source>
        <dbReference type="ARBA" id="ARBA00022553"/>
    </source>
</evidence>
<dbReference type="Pfam" id="PF02518">
    <property type="entry name" value="HATPase_c"/>
    <property type="match status" value="2"/>
</dbReference>
<keyword evidence="8 14" id="KW-0597">Phosphoprotein</keyword>
<evidence type="ECO:0000256" key="1">
    <source>
        <dbReference type="ARBA" id="ARBA00000085"/>
    </source>
</evidence>
<dbReference type="SUPFAM" id="SSF63829">
    <property type="entry name" value="Calcium-dependent phosphotriesterase"/>
    <property type="match status" value="2"/>
</dbReference>
<dbReference type="InterPro" id="IPR004358">
    <property type="entry name" value="Sig_transdc_His_kin-like_C"/>
</dbReference>
<dbReference type="GO" id="GO:0046872">
    <property type="term" value="F:metal ion binding"/>
    <property type="evidence" value="ECO:0007669"/>
    <property type="project" value="UniProtKB-KW"/>
</dbReference>
<dbReference type="SUPFAM" id="SSF55874">
    <property type="entry name" value="ATPase domain of HSP90 chaperone/DNA topoisomerase II/histidine kinase"/>
    <property type="match status" value="2"/>
</dbReference>
<evidence type="ECO:0000313" key="18">
    <source>
        <dbReference type="Proteomes" id="UP000663929"/>
    </source>
</evidence>
<comment type="subcellular location">
    <subcellularLocation>
        <location evidence="3">Cytoplasm</location>
    </subcellularLocation>
</comment>
<protein>
    <recommendedName>
        <fullName evidence="5">Oxygen sensor histidine kinase NreB</fullName>
        <ecNumber evidence="4">2.7.13.3</ecNumber>
    </recommendedName>
    <alternativeName>
        <fullName evidence="13">Nitrogen regulation protein B</fullName>
    </alternativeName>
</protein>
<dbReference type="PANTHER" id="PTHR43547:SF2">
    <property type="entry name" value="HYBRID SIGNAL TRANSDUCTION HISTIDINE KINASE C"/>
    <property type="match status" value="1"/>
</dbReference>
<accession>A0A8A4THM0</accession>
<comment type="function">
    <text evidence="12">Member of the two-component regulatory system NreB/NreC involved in the control of dissimilatory nitrate/nitrite reduction in response to oxygen. NreB functions as a direct oxygen sensor histidine kinase which is autophosphorylated, in the absence of oxygen, probably at the conserved histidine residue, and transfers its phosphate group probably to a conserved aspartate residue of NreC. NreB/NreC activates the expression of the nitrate (narGHJI) and nitrite (nir) reductase operons, as well as the putative nitrate transporter gene narT.</text>
</comment>
<dbReference type="PANTHER" id="PTHR43547">
    <property type="entry name" value="TWO-COMPONENT HISTIDINE KINASE"/>
    <property type="match status" value="1"/>
</dbReference>
<dbReference type="EC" id="2.7.13.3" evidence="4"/>
<keyword evidence="6" id="KW-0004">4Fe-4S</keyword>
<dbReference type="SUPFAM" id="SSF52172">
    <property type="entry name" value="CheY-like"/>
    <property type="match status" value="1"/>
</dbReference>
<dbReference type="InterPro" id="IPR001789">
    <property type="entry name" value="Sig_transdc_resp-reg_receiver"/>
</dbReference>
<dbReference type="Gene3D" id="2.130.10.10">
    <property type="entry name" value="YVTN repeat-like/Quinoprotein amine dehydrogenase"/>
    <property type="match status" value="2"/>
</dbReference>
<proteinExistence type="predicted"/>
<dbReference type="SUPFAM" id="SSF47384">
    <property type="entry name" value="Homodimeric domain of signal transducing histidine kinase"/>
    <property type="match status" value="1"/>
</dbReference>
<dbReference type="Proteomes" id="UP000663929">
    <property type="component" value="Chromosome"/>
</dbReference>
<evidence type="ECO:0000256" key="9">
    <source>
        <dbReference type="ARBA" id="ARBA00022723"/>
    </source>
</evidence>
<evidence type="ECO:0000313" key="17">
    <source>
        <dbReference type="EMBL" id="QTD48311.1"/>
    </source>
</evidence>
<dbReference type="CDD" id="cd00082">
    <property type="entry name" value="HisKA"/>
    <property type="match status" value="1"/>
</dbReference>
<organism evidence="17 18">
    <name type="scientific">Sulfidibacter corallicola</name>
    <dbReference type="NCBI Taxonomy" id="2818388"/>
    <lineage>
        <taxon>Bacteria</taxon>
        <taxon>Pseudomonadati</taxon>
        <taxon>Acidobacteriota</taxon>
        <taxon>Holophagae</taxon>
        <taxon>Acanthopleuribacterales</taxon>
        <taxon>Acanthopleuribacteraceae</taxon>
        <taxon>Sulfidibacter</taxon>
    </lineage>
</organism>
<name>A0A8A4THM0_SULCO</name>
<keyword evidence="18" id="KW-1185">Reference proteome</keyword>
<evidence type="ECO:0000256" key="12">
    <source>
        <dbReference type="ARBA" id="ARBA00024827"/>
    </source>
</evidence>
<dbReference type="GO" id="GO:0000155">
    <property type="term" value="F:phosphorelay sensor kinase activity"/>
    <property type="evidence" value="ECO:0007669"/>
    <property type="project" value="InterPro"/>
</dbReference>
<gene>
    <name evidence="17" type="ORF">J3U87_22255</name>
</gene>
<dbReference type="FunFam" id="2.60.40.10:FF:000791">
    <property type="entry name" value="Two-component system sensor histidine kinase/response regulator"/>
    <property type="match status" value="1"/>
</dbReference>
<keyword evidence="7" id="KW-0963">Cytoplasm</keyword>
<evidence type="ECO:0000256" key="7">
    <source>
        <dbReference type="ARBA" id="ARBA00022490"/>
    </source>
</evidence>
<dbReference type="InterPro" id="IPR003661">
    <property type="entry name" value="HisK_dim/P_dom"/>
</dbReference>
<dbReference type="FunFam" id="3.30.565.10:FF:000010">
    <property type="entry name" value="Sensor histidine kinase RcsC"/>
    <property type="match status" value="1"/>
</dbReference>
<reference evidence="17" key="1">
    <citation type="submission" date="2021-03" db="EMBL/GenBank/DDBJ databases">
        <title>Acanthopleuribacteraceae sp. M133.</title>
        <authorList>
            <person name="Wang G."/>
        </authorList>
    </citation>
    <scope>NUCLEOTIDE SEQUENCE</scope>
    <source>
        <strain evidence="17">M133</strain>
    </source>
</reference>
<feature type="modified residue" description="4-aspartylphosphate" evidence="14">
    <location>
        <position position="1195"/>
    </location>
</feature>
<dbReference type="EMBL" id="CP071793">
    <property type="protein sequence ID" value="QTD48311.1"/>
    <property type="molecule type" value="Genomic_DNA"/>
</dbReference>
<evidence type="ECO:0000256" key="6">
    <source>
        <dbReference type="ARBA" id="ARBA00022485"/>
    </source>
</evidence>
<dbReference type="Gene3D" id="1.20.5.1930">
    <property type="match status" value="1"/>
</dbReference>
<dbReference type="InterPro" id="IPR011006">
    <property type="entry name" value="CheY-like_superfamily"/>
</dbReference>
<comment type="cofactor">
    <cofactor evidence="2">
        <name>[4Fe-4S] cluster</name>
        <dbReference type="ChEBI" id="CHEBI:49883"/>
    </cofactor>
</comment>
<dbReference type="Pfam" id="PF00072">
    <property type="entry name" value="Response_reg"/>
    <property type="match status" value="1"/>
</dbReference>
<evidence type="ECO:0000256" key="3">
    <source>
        <dbReference type="ARBA" id="ARBA00004496"/>
    </source>
</evidence>
<keyword evidence="11" id="KW-0411">Iron-sulfur</keyword>
<evidence type="ECO:0000256" key="10">
    <source>
        <dbReference type="ARBA" id="ARBA00023004"/>
    </source>
</evidence>
<dbReference type="PROSITE" id="PS50109">
    <property type="entry name" value="HIS_KIN"/>
    <property type="match status" value="2"/>
</dbReference>
<evidence type="ECO:0000256" key="11">
    <source>
        <dbReference type="ARBA" id="ARBA00023014"/>
    </source>
</evidence>
<dbReference type="InterPro" id="IPR011712">
    <property type="entry name" value="Sig_transdc_His_kin_sub3_dim/P"/>
</dbReference>
<feature type="domain" description="Response regulatory" evidence="16">
    <location>
        <begin position="1146"/>
        <end position="1262"/>
    </location>
</feature>
<dbReference type="GO" id="GO:0005737">
    <property type="term" value="C:cytoplasm"/>
    <property type="evidence" value="ECO:0007669"/>
    <property type="project" value="UniProtKB-SubCell"/>
</dbReference>
<dbReference type="PROSITE" id="PS50110">
    <property type="entry name" value="RESPONSE_REGULATORY"/>
    <property type="match status" value="1"/>
</dbReference>
<dbReference type="CDD" id="cd17574">
    <property type="entry name" value="REC_OmpR"/>
    <property type="match status" value="1"/>
</dbReference>
<evidence type="ECO:0000256" key="14">
    <source>
        <dbReference type="PROSITE-ProRule" id="PRU00169"/>
    </source>
</evidence>
<dbReference type="GO" id="GO:0016020">
    <property type="term" value="C:membrane"/>
    <property type="evidence" value="ECO:0007669"/>
    <property type="project" value="InterPro"/>
</dbReference>
<dbReference type="InterPro" id="IPR036097">
    <property type="entry name" value="HisK_dim/P_sf"/>
</dbReference>
<dbReference type="Gene3D" id="3.30.565.10">
    <property type="entry name" value="Histidine kinase-like ATPase, C-terminal domain"/>
    <property type="match status" value="2"/>
</dbReference>
<dbReference type="Gene3D" id="3.40.50.2300">
    <property type="match status" value="1"/>
</dbReference>
<dbReference type="InterPro" id="IPR011123">
    <property type="entry name" value="Y_Y_Y"/>
</dbReference>
<evidence type="ECO:0000259" key="15">
    <source>
        <dbReference type="PROSITE" id="PS50109"/>
    </source>
</evidence>
<keyword evidence="10" id="KW-0408">Iron</keyword>
<dbReference type="InterPro" id="IPR015943">
    <property type="entry name" value="WD40/YVTN_repeat-like_dom_sf"/>
</dbReference>
<dbReference type="Pfam" id="PF00512">
    <property type="entry name" value="HisKA"/>
    <property type="match status" value="1"/>
</dbReference>
<dbReference type="CDD" id="cd16922">
    <property type="entry name" value="HATPase_EvgS-ArcB-TorS-like"/>
    <property type="match status" value="1"/>
</dbReference>
<dbReference type="InterPro" id="IPR011110">
    <property type="entry name" value="Reg_prop"/>
</dbReference>
<sequence length="1468" mass="165035">MPQSTNRTVDRHAHEFLAPRRRFLWILLTLAATLPLAGQETKPLVQRLTRPHPVLQASVILQDEAGFLWLGQMEGLLRYDGHRLIHYRHDPVDPTSLAYNEVSCMLQDRDNQIWVGTKGGLHRYDPWRDAFQRELQGTDPRSVDFKRSNRIFNLANARDGGIWVGTDAGPFHFDRTTRAFSAVTLPDSIPPSTRIKDIVEDEKGNLWVGLSRLGMVRRDPEGRWTRYGAPDHRPEALTHPDINDLFLDRRDGLWVGTAQGLNRYDPATDTFVQIGDEPGLPPFLADGPITRLYECEGGHLWIGTHEGLIRLGPDRKGYTLFQNDPTDPATLPGGRVHTVIADRSDIIWVSTRDGTAKINSKTERFIAFRKQANDPHSLYQNYVGPIAEDGDGNLWVSLLFTGLDRLDPKSGQFVHYLHDANDPTSFPTPEVFSITIDSKGKPWFGTTFAGLMTYDPETDSFHRFLNFPEDARFPQPWAIMELFEDSLGFIWCGTNGKGASFFDRTTERFYWLEDLPDAPYSLSRGSVRAIAEDAQGRLWLASLQDGVCRLDRSTGERRFYQHDPKDPHSLRHDSIYDIAVDPATRVWFGSSEGLSLYLPNADAFRHFTLEDGLPGQEVKGIVVDGRDYLWLGTNTGLCRFNPTTETFLNFDSGDGLLNDDVGEQCYFRGRDGTIFFGGSRGFNQFDPMDLRPNLQLPSVVFTDFKLFNRSVAIDPVNGPLRGHINQVDTIELSHLHPVFAFEFAALEFTDPEENRYAFQMVGFDEAYRELGNKNDVTYMNLDAGTYTFRVKAANNHGVWNETPAEIQIRIHPPPWKSWYAYSLYGSVLLALGWSYIRWNRRKLTYEREVVDKLRRLDRLKDEFLANTSHELRTPLHAISGLAESLLDGAAGILPGEARQNLAMIHSSGKRLLHLVNDLLDFSQIKHNRLLLHYSHIDLHGLTEVVLNLTRNLTTGKDLALRNEIPLDLPPIPADENRILQVLTNLVGNAIKFTTSGSVVVAARMVEASGTARAQVEVSVTDTGMGIPAEALDQIFESFEQADGSEERGYGGTGLGLAITRRLVELHGGVIGVVSELDRGSRFWFRLPMAGDPERKALAETAMPVQERSEAPADGELEVILQGDVAALLPGSTDDQVRLELPERRFRVLIADDEPVNRQVLRQQLHAFRCDISEAVDGERVLSEIETHAFDLVLLDIMMPRLSGLDVCRRVRERFSPNQLPIIFLTAKNQVGDVVTGFNVGANDYLAKPFSKEELISRVWLHLKLAGNHAAVQRLRTQIASDLHDDIGAMLTRLSMASEWVSQAPGLSQKAQGKAQRIGELSRSVVRSFSDIIWSIDARNDTSQHLIVKLRETAQILLGEMDWDMEVQGNAAEQAHISPEKRRHLYLVFKEALNNAVKYAQATRVRIHIVHDQDQFSMVVQDNGIGFDPEHQSAGHGLRNMAMRAARIGGELDIDGSQGTRVTLKSPPL</sequence>
<feature type="domain" description="Histidine kinase" evidence="15">
    <location>
        <begin position="1384"/>
        <end position="1468"/>
    </location>
</feature>
<evidence type="ECO:0000256" key="13">
    <source>
        <dbReference type="ARBA" id="ARBA00030800"/>
    </source>
</evidence>
<dbReference type="CDD" id="cd16917">
    <property type="entry name" value="HATPase_UhpB-NarQ-NarX-like"/>
    <property type="match status" value="1"/>
</dbReference>
<evidence type="ECO:0000256" key="5">
    <source>
        <dbReference type="ARBA" id="ARBA00017322"/>
    </source>
</evidence>
<dbReference type="InterPro" id="IPR013783">
    <property type="entry name" value="Ig-like_fold"/>
</dbReference>
<dbReference type="GO" id="GO:0046983">
    <property type="term" value="F:protein dimerization activity"/>
    <property type="evidence" value="ECO:0007669"/>
    <property type="project" value="InterPro"/>
</dbReference>
<dbReference type="InterPro" id="IPR003594">
    <property type="entry name" value="HATPase_dom"/>
</dbReference>
<dbReference type="InterPro" id="IPR036890">
    <property type="entry name" value="HATPase_C_sf"/>
</dbReference>
<feature type="domain" description="Histidine kinase" evidence="15">
    <location>
        <begin position="866"/>
        <end position="1090"/>
    </location>
</feature>
<dbReference type="GO" id="GO:0051539">
    <property type="term" value="F:4 iron, 4 sulfur cluster binding"/>
    <property type="evidence" value="ECO:0007669"/>
    <property type="project" value="UniProtKB-KW"/>
</dbReference>
<dbReference type="Gene3D" id="1.10.287.130">
    <property type="match status" value="1"/>
</dbReference>